<reference evidence="1 2" key="1">
    <citation type="submission" date="2020-03" db="EMBL/GenBank/DDBJ databases">
        <authorList>
            <consortium name="Genoscope - CEA"/>
            <person name="William W."/>
        </authorList>
    </citation>
    <scope>NUCLEOTIDE SEQUENCE [LARGE SCALE GENOMIC DNA]</scope>
    <source>
        <strain evidence="2">DSM 16959</strain>
    </source>
</reference>
<gene>
    <name evidence="1" type="ORF">DENOEST_0891</name>
</gene>
<protein>
    <submittedName>
        <fullName evidence="1">Uncharacterized protein</fullName>
    </submittedName>
</protein>
<dbReference type="EMBL" id="LR778301">
    <property type="protein sequence ID" value="CAB1368056.1"/>
    <property type="molecule type" value="Genomic_DNA"/>
</dbReference>
<organism evidence="1 2">
    <name type="scientific">Denitratisoma oestradiolicum</name>
    <dbReference type="NCBI Taxonomy" id="311182"/>
    <lineage>
        <taxon>Bacteria</taxon>
        <taxon>Pseudomonadati</taxon>
        <taxon>Pseudomonadota</taxon>
        <taxon>Betaproteobacteria</taxon>
        <taxon>Nitrosomonadales</taxon>
        <taxon>Sterolibacteriaceae</taxon>
        <taxon>Denitratisoma</taxon>
    </lineage>
</organism>
<dbReference type="AlphaFoldDB" id="A0A6S6XQ30"/>
<proteinExistence type="predicted"/>
<sequence>MLYQLSYNSKAADYTYRPDRSQRVRWLRARHSAHPVIRAVQAGQPCDTGACSAKFQVR</sequence>
<name>A0A6S6XQ30_9PROT</name>
<accession>A0A6S6XQ30</accession>
<evidence type="ECO:0000313" key="1">
    <source>
        <dbReference type="EMBL" id="CAB1368056.1"/>
    </source>
</evidence>
<keyword evidence="2" id="KW-1185">Reference proteome</keyword>
<dbReference type="KEGG" id="doe:DENOEST_0891"/>
<dbReference type="Proteomes" id="UP000515733">
    <property type="component" value="Chromosome"/>
</dbReference>
<evidence type="ECO:0000313" key="2">
    <source>
        <dbReference type="Proteomes" id="UP000515733"/>
    </source>
</evidence>